<dbReference type="Proteomes" id="UP000189545">
    <property type="component" value="Chromosome"/>
</dbReference>
<evidence type="ECO:0000313" key="2">
    <source>
        <dbReference type="Proteomes" id="UP000189545"/>
    </source>
</evidence>
<protein>
    <submittedName>
        <fullName evidence="1">Uncharacterized protein</fullName>
    </submittedName>
</protein>
<sequence length="107" mass="11934">MNKVIIGFFAQSGDAALCEGNSLLVMNKKKRLKNYLVGMPNSQMSKVSLHELLAGLDSGGEYCLDEPAFQLFEEYANLHYFNISSHTDQKGIELYTISLGEMMLFSS</sequence>
<dbReference type="AlphaFoldDB" id="A0A1S6HW21"/>
<dbReference type="KEGG" id="spsw:Sps_04694"/>
<dbReference type="EMBL" id="CP014782">
    <property type="protein sequence ID" value="AQS39777.1"/>
    <property type="molecule type" value="Genomic_DNA"/>
</dbReference>
<organism evidence="1 2">
    <name type="scientific">Shewanella psychrophila</name>
    <dbReference type="NCBI Taxonomy" id="225848"/>
    <lineage>
        <taxon>Bacteria</taxon>
        <taxon>Pseudomonadati</taxon>
        <taxon>Pseudomonadota</taxon>
        <taxon>Gammaproteobacteria</taxon>
        <taxon>Alteromonadales</taxon>
        <taxon>Shewanellaceae</taxon>
        <taxon>Shewanella</taxon>
    </lineage>
</organism>
<evidence type="ECO:0000313" key="1">
    <source>
        <dbReference type="EMBL" id="AQS39777.1"/>
    </source>
</evidence>
<gene>
    <name evidence="1" type="ORF">Sps_04694</name>
</gene>
<name>A0A1S6HW21_9GAMM</name>
<proteinExistence type="predicted"/>
<dbReference type="RefSeq" id="WP_077754621.1">
    <property type="nucleotide sequence ID" value="NZ_CP014782.1"/>
</dbReference>
<accession>A0A1S6HW21</accession>
<dbReference type="STRING" id="225848.Sps_04694"/>
<reference evidence="1 2" key="1">
    <citation type="submission" date="2016-03" db="EMBL/GenBank/DDBJ databases">
        <title>Complete genome sequence of Shewanella psychrophila WP2, a deep sea bacterium isolated from west Pacific sediment.</title>
        <authorList>
            <person name="Xu G."/>
            <person name="Jian H."/>
        </authorList>
    </citation>
    <scope>NUCLEOTIDE SEQUENCE [LARGE SCALE GENOMIC DNA]</scope>
    <source>
        <strain evidence="1 2">WP2</strain>
    </source>
</reference>
<keyword evidence="2" id="KW-1185">Reference proteome</keyword>